<evidence type="ECO:0000256" key="8">
    <source>
        <dbReference type="PIRSR" id="PIRSR615500-1"/>
    </source>
</evidence>
<evidence type="ECO:0000259" key="12">
    <source>
        <dbReference type="Pfam" id="PF17766"/>
    </source>
</evidence>
<keyword evidence="13" id="KW-1185">Reference proteome</keyword>
<dbReference type="Gene3D" id="3.50.30.30">
    <property type="match status" value="1"/>
</dbReference>
<dbReference type="InterPro" id="IPR000209">
    <property type="entry name" value="Peptidase_S8/S53_dom"/>
</dbReference>
<dbReference type="Proteomes" id="UP000504607">
    <property type="component" value="Chromosome 4"/>
</dbReference>
<dbReference type="InParanoid" id="A0A6I9R4D9"/>
<dbReference type="InterPro" id="IPR045051">
    <property type="entry name" value="SBT"/>
</dbReference>
<evidence type="ECO:0000256" key="5">
    <source>
        <dbReference type="ARBA" id="ARBA00022801"/>
    </source>
</evidence>
<feature type="domain" description="Peptidase S8/S53" evidence="11">
    <location>
        <begin position="42"/>
        <end position="460"/>
    </location>
</feature>
<dbReference type="AlphaFoldDB" id="A0A6I9R4D9"/>
<keyword evidence="4" id="KW-0732">Signal</keyword>
<proteinExistence type="inferred from homology"/>
<evidence type="ECO:0000256" key="2">
    <source>
        <dbReference type="ARBA" id="ARBA00011073"/>
    </source>
</evidence>
<protein>
    <submittedName>
        <fullName evidence="14">Subtilisin-like protease SBT1.2</fullName>
    </submittedName>
</protein>
<evidence type="ECO:0000256" key="4">
    <source>
        <dbReference type="ARBA" id="ARBA00022729"/>
    </source>
</evidence>
<keyword evidence="5 9" id="KW-0378">Hydrolase</keyword>
<name>A0A6I9R4D9_ELAGV</name>
<dbReference type="CDD" id="cd04852">
    <property type="entry name" value="Peptidases_S8_3"/>
    <property type="match status" value="1"/>
</dbReference>
<dbReference type="PROSITE" id="PS51892">
    <property type="entry name" value="SUBTILASE"/>
    <property type="match status" value="1"/>
</dbReference>
<keyword evidence="7" id="KW-0325">Glycoprotein</keyword>
<evidence type="ECO:0000256" key="3">
    <source>
        <dbReference type="ARBA" id="ARBA00022670"/>
    </source>
</evidence>
<dbReference type="GO" id="GO:0006508">
    <property type="term" value="P:proteolysis"/>
    <property type="evidence" value="ECO:0007669"/>
    <property type="project" value="UniProtKB-KW"/>
</dbReference>
<feature type="region of interest" description="Disordered" evidence="10">
    <location>
        <begin position="683"/>
        <end position="705"/>
    </location>
</feature>
<evidence type="ECO:0000256" key="10">
    <source>
        <dbReference type="SAM" id="MobiDB-lite"/>
    </source>
</evidence>
<dbReference type="CDD" id="cd02120">
    <property type="entry name" value="PA_subtilisin_like"/>
    <property type="match status" value="1"/>
</dbReference>
<reference evidence="14" key="1">
    <citation type="submission" date="2025-08" db="UniProtKB">
        <authorList>
            <consortium name="RefSeq"/>
        </authorList>
    </citation>
    <scope>IDENTIFICATION</scope>
</reference>
<evidence type="ECO:0000313" key="14">
    <source>
        <dbReference type="RefSeq" id="XP_010919428.2"/>
    </source>
</evidence>
<sequence length="705" mass="73255">MAKKPGFLRAYPDRLIPLLTTHTPDFLGLHQGRGLWQPSGLGKGVIIGILDTGLHATHPSFNDDGMPPPPSKWKGSCGFPAGCNNKLIGAKSFSNSGVGAPDDEVGHGTHTASTAAGNFVQKVESFGLANGTSAGMAPHAHLAIYKVCDADGCSGSDILAGLDEAVKDGVDVLSLSLGAASMPFYLDPIAIGSFGATEKGILVICAGGNNGPIASSVSNEAPWILTVSASSVDRNFRSIVTLGNGEQLYGESLNQPKSFKPSSLPLVYPKDGTCAILDAKITGKVVMCDVAGREQDVAAGIKGAGGAAVIFLNDQIADYSIVLRDHELPSSKLTVEDASKIKKYVNTTRKPTASITFNGTVLGVSPAPVVTYFSSRGPSLQTPGILKPDISGPGLNIMAAWPAQVGSGNDGAKTFNIISGTSMATPHLSGIAALIKSAHPDWSPAAIKSAIMTTSDVAANNRKPILDEKHLPASFFAMGAGHVNPSKAADPGLIYDLDVDDYIRYLCGLLKGNVGEIVRRDISCYLFGGISEADLNYPSIVLRPGSTVSRTVTNVGKANEVYKVEVEAPKGANVTVTPPILEFSKVKEKKNFTVRVTGGQSGAEGNLRWVSGRHVVRSPIVIPPALATSPGSSATNPLTLLSAVCRVTVPSYFLSRARRTQALVALCDLQQLSLSSLDSGATNPTSLLSSDSDTAPTICTTPGST</sequence>
<dbReference type="GO" id="GO:0005576">
    <property type="term" value="C:extracellular region"/>
    <property type="evidence" value="ECO:0007669"/>
    <property type="project" value="UniProtKB-SubCell"/>
</dbReference>
<organism evidence="13 14">
    <name type="scientific">Elaeis guineensis var. tenera</name>
    <name type="common">Oil palm</name>
    <dbReference type="NCBI Taxonomy" id="51953"/>
    <lineage>
        <taxon>Eukaryota</taxon>
        <taxon>Viridiplantae</taxon>
        <taxon>Streptophyta</taxon>
        <taxon>Embryophyta</taxon>
        <taxon>Tracheophyta</taxon>
        <taxon>Spermatophyta</taxon>
        <taxon>Magnoliopsida</taxon>
        <taxon>Liliopsida</taxon>
        <taxon>Arecaceae</taxon>
        <taxon>Arecoideae</taxon>
        <taxon>Cocoseae</taxon>
        <taxon>Elaeidinae</taxon>
        <taxon>Elaeis</taxon>
    </lineage>
</organism>
<evidence type="ECO:0000256" key="9">
    <source>
        <dbReference type="PROSITE-ProRule" id="PRU01240"/>
    </source>
</evidence>
<dbReference type="InterPro" id="IPR023827">
    <property type="entry name" value="Peptidase_S8_Asp-AS"/>
</dbReference>
<evidence type="ECO:0000256" key="7">
    <source>
        <dbReference type="ARBA" id="ARBA00023180"/>
    </source>
</evidence>
<dbReference type="PANTHER" id="PTHR10795">
    <property type="entry name" value="PROPROTEIN CONVERTASE SUBTILISIN/KEXIN"/>
    <property type="match status" value="1"/>
</dbReference>
<dbReference type="InterPro" id="IPR036852">
    <property type="entry name" value="Peptidase_S8/S53_dom_sf"/>
</dbReference>
<dbReference type="InterPro" id="IPR015500">
    <property type="entry name" value="Peptidase_S8_subtilisin-rel"/>
</dbReference>
<keyword evidence="6 9" id="KW-0720">Serine protease</keyword>
<feature type="active site" description="Charge relay system" evidence="8 9">
    <location>
        <position position="51"/>
    </location>
</feature>
<dbReference type="OrthoDB" id="206201at2759"/>
<dbReference type="Pfam" id="PF00082">
    <property type="entry name" value="Peptidase_S8"/>
    <property type="match status" value="1"/>
</dbReference>
<dbReference type="Gene3D" id="3.40.50.200">
    <property type="entry name" value="Peptidase S8/S53 domain"/>
    <property type="match status" value="1"/>
</dbReference>
<dbReference type="GO" id="GO:0004252">
    <property type="term" value="F:serine-type endopeptidase activity"/>
    <property type="evidence" value="ECO:0007669"/>
    <property type="project" value="UniProtKB-UniRule"/>
</dbReference>
<comment type="subcellular location">
    <subcellularLocation>
        <location evidence="1">Secreted</location>
    </subcellularLocation>
</comment>
<comment type="similarity">
    <text evidence="2 9">Belongs to the peptidase S8 family.</text>
</comment>
<gene>
    <name evidence="14" type="primary">LOC105043552</name>
</gene>
<feature type="active site" description="Charge relay system" evidence="8 9">
    <location>
        <position position="422"/>
    </location>
</feature>
<dbReference type="InterPro" id="IPR034197">
    <property type="entry name" value="Peptidases_S8_3"/>
</dbReference>
<dbReference type="InterPro" id="IPR041469">
    <property type="entry name" value="Subtilisin-like_FN3"/>
</dbReference>
<evidence type="ECO:0000259" key="11">
    <source>
        <dbReference type="Pfam" id="PF00082"/>
    </source>
</evidence>
<dbReference type="PROSITE" id="PS00136">
    <property type="entry name" value="SUBTILASE_ASP"/>
    <property type="match status" value="1"/>
</dbReference>
<feature type="active site" description="Charge relay system" evidence="8 9">
    <location>
        <position position="107"/>
    </location>
</feature>
<dbReference type="PRINTS" id="PR00723">
    <property type="entry name" value="SUBTILISIN"/>
</dbReference>
<accession>A0A6I9R4D9</accession>
<evidence type="ECO:0000256" key="6">
    <source>
        <dbReference type="ARBA" id="ARBA00022825"/>
    </source>
</evidence>
<dbReference type="Gene3D" id="2.60.40.2310">
    <property type="match status" value="1"/>
</dbReference>
<feature type="domain" description="Subtilisin-like protease fibronectin type-III" evidence="12">
    <location>
        <begin position="534"/>
        <end position="622"/>
    </location>
</feature>
<keyword evidence="3 9" id="KW-0645">Protease</keyword>
<evidence type="ECO:0000313" key="13">
    <source>
        <dbReference type="Proteomes" id="UP000504607"/>
    </source>
</evidence>
<dbReference type="Pfam" id="PF17766">
    <property type="entry name" value="fn3_6"/>
    <property type="match status" value="1"/>
</dbReference>
<dbReference type="RefSeq" id="XP_010919428.2">
    <property type="nucleotide sequence ID" value="XM_010921126.2"/>
</dbReference>
<dbReference type="SUPFAM" id="SSF52743">
    <property type="entry name" value="Subtilisin-like"/>
    <property type="match status" value="1"/>
</dbReference>
<evidence type="ECO:0000256" key="1">
    <source>
        <dbReference type="ARBA" id="ARBA00004613"/>
    </source>
</evidence>